<organism evidence="1 2">
    <name type="scientific">Dreissena polymorpha</name>
    <name type="common">Zebra mussel</name>
    <name type="synonym">Mytilus polymorpha</name>
    <dbReference type="NCBI Taxonomy" id="45954"/>
    <lineage>
        <taxon>Eukaryota</taxon>
        <taxon>Metazoa</taxon>
        <taxon>Spiralia</taxon>
        <taxon>Lophotrochozoa</taxon>
        <taxon>Mollusca</taxon>
        <taxon>Bivalvia</taxon>
        <taxon>Autobranchia</taxon>
        <taxon>Heteroconchia</taxon>
        <taxon>Euheterodonta</taxon>
        <taxon>Imparidentia</taxon>
        <taxon>Neoheterodontei</taxon>
        <taxon>Myida</taxon>
        <taxon>Dreissenoidea</taxon>
        <taxon>Dreissenidae</taxon>
        <taxon>Dreissena</taxon>
    </lineage>
</organism>
<sequence length="54" mass="6028">MYRDCHSGSADDLLPKAYLTEDSGDSRCITIASEDDWINLGILIVQLYADCFGR</sequence>
<dbReference type="EMBL" id="JAIWYP010000005">
    <property type="protein sequence ID" value="KAH3818196.1"/>
    <property type="molecule type" value="Genomic_DNA"/>
</dbReference>
<comment type="caution">
    <text evidence="1">The sequence shown here is derived from an EMBL/GenBank/DDBJ whole genome shotgun (WGS) entry which is preliminary data.</text>
</comment>
<protein>
    <submittedName>
        <fullName evidence="1">Uncharacterized protein</fullName>
    </submittedName>
</protein>
<evidence type="ECO:0000313" key="1">
    <source>
        <dbReference type="EMBL" id="KAH3818196.1"/>
    </source>
</evidence>
<reference evidence="1" key="2">
    <citation type="submission" date="2020-11" db="EMBL/GenBank/DDBJ databases">
        <authorList>
            <person name="McCartney M.A."/>
            <person name="Auch B."/>
            <person name="Kono T."/>
            <person name="Mallez S."/>
            <person name="Becker A."/>
            <person name="Gohl D.M."/>
            <person name="Silverstein K.A.T."/>
            <person name="Koren S."/>
            <person name="Bechman K.B."/>
            <person name="Herman A."/>
            <person name="Abrahante J.E."/>
            <person name="Garbe J."/>
        </authorList>
    </citation>
    <scope>NUCLEOTIDE SEQUENCE</scope>
    <source>
        <strain evidence="1">Duluth1</strain>
        <tissue evidence="1">Whole animal</tissue>
    </source>
</reference>
<name>A0A9D4JN06_DREPO</name>
<reference evidence="1" key="1">
    <citation type="journal article" date="2019" name="bioRxiv">
        <title>The Genome of the Zebra Mussel, Dreissena polymorpha: A Resource for Invasive Species Research.</title>
        <authorList>
            <person name="McCartney M.A."/>
            <person name="Auch B."/>
            <person name="Kono T."/>
            <person name="Mallez S."/>
            <person name="Zhang Y."/>
            <person name="Obille A."/>
            <person name="Becker A."/>
            <person name="Abrahante J.E."/>
            <person name="Garbe J."/>
            <person name="Badalamenti J.P."/>
            <person name="Herman A."/>
            <person name="Mangelson H."/>
            <person name="Liachko I."/>
            <person name="Sullivan S."/>
            <person name="Sone E.D."/>
            <person name="Koren S."/>
            <person name="Silverstein K.A.T."/>
            <person name="Beckman K.B."/>
            <person name="Gohl D.M."/>
        </authorList>
    </citation>
    <scope>NUCLEOTIDE SEQUENCE</scope>
    <source>
        <strain evidence="1">Duluth1</strain>
        <tissue evidence="1">Whole animal</tissue>
    </source>
</reference>
<accession>A0A9D4JN06</accession>
<dbReference type="Proteomes" id="UP000828390">
    <property type="component" value="Unassembled WGS sequence"/>
</dbReference>
<evidence type="ECO:0000313" key="2">
    <source>
        <dbReference type="Proteomes" id="UP000828390"/>
    </source>
</evidence>
<proteinExistence type="predicted"/>
<gene>
    <name evidence="1" type="ORF">DPMN_119794</name>
</gene>
<dbReference type="AlphaFoldDB" id="A0A9D4JN06"/>
<keyword evidence="2" id="KW-1185">Reference proteome</keyword>